<accession>A0A1W2FTS5</accession>
<name>A0A1W2FTS5_KIBAR</name>
<dbReference type="RefSeq" id="WP_268811616.1">
    <property type="nucleotide sequence ID" value="NZ_FWXV01000011.1"/>
</dbReference>
<sequence>MPDESVFYPQRDNTQRAAAAAVTVLSGFQPETVISGLLTTG</sequence>
<dbReference type="EMBL" id="FWXV01000011">
    <property type="protein sequence ID" value="SMD25026.1"/>
    <property type="molecule type" value="Genomic_DNA"/>
</dbReference>
<evidence type="ECO:0000313" key="2">
    <source>
        <dbReference type="Proteomes" id="UP000192674"/>
    </source>
</evidence>
<keyword evidence="2" id="KW-1185">Reference proteome</keyword>
<proteinExistence type="predicted"/>
<gene>
    <name evidence="1" type="ORF">SAMN05661093_08891</name>
</gene>
<protein>
    <submittedName>
        <fullName evidence="1">Uncharacterized protein</fullName>
    </submittedName>
</protein>
<evidence type="ECO:0000313" key="1">
    <source>
        <dbReference type="EMBL" id="SMD25026.1"/>
    </source>
</evidence>
<reference evidence="1 2" key="1">
    <citation type="submission" date="2017-04" db="EMBL/GenBank/DDBJ databases">
        <authorList>
            <person name="Afonso C.L."/>
            <person name="Miller P.J."/>
            <person name="Scott M.A."/>
            <person name="Spackman E."/>
            <person name="Goraichik I."/>
            <person name="Dimitrov K.M."/>
            <person name="Suarez D.L."/>
            <person name="Swayne D.E."/>
        </authorList>
    </citation>
    <scope>NUCLEOTIDE SEQUENCE [LARGE SCALE GENOMIC DNA]</scope>
    <source>
        <strain evidence="1 2">DSM 43828</strain>
    </source>
</reference>
<dbReference type="AlphaFoldDB" id="A0A1W2FTS5"/>
<organism evidence="1 2">
    <name type="scientific">Kibdelosporangium aridum</name>
    <dbReference type="NCBI Taxonomy" id="2030"/>
    <lineage>
        <taxon>Bacteria</taxon>
        <taxon>Bacillati</taxon>
        <taxon>Actinomycetota</taxon>
        <taxon>Actinomycetes</taxon>
        <taxon>Pseudonocardiales</taxon>
        <taxon>Pseudonocardiaceae</taxon>
        <taxon>Kibdelosporangium</taxon>
    </lineage>
</organism>
<dbReference type="Proteomes" id="UP000192674">
    <property type="component" value="Unassembled WGS sequence"/>
</dbReference>